<evidence type="ECO:0000313" key="5">
    <source>
        <dbReference type="EMBL" id="GFH01901.1"/>
    </source>
</evidence>
<name>A0A7I9ZLI6_9MYCO</name>
<dbReference type="CDD" id="cd07377">
    <property type="entry name" value="WHTH_GntR"/>
    <property type="match status" value="1"/>
</dbReference>
<dbReference type="Proteomes" id="UP000465304">
    <property type="component" value="Unassembled WGS sequence"/>
</dbReference>
<gene>
    <name evidence="5" type="ORF">MHIP_23840</name>
</gene>
<dbReference type="PRINTS" id="PR00035">
    <property type="entry name" value="HTHGNTR"/>
</dbReference>
<sequence>MTSYIGPLVQETTPSIIADKLRAAIGHGELEPGAQLGEAELARQLGVSRGPLREGMQRLTQEGLLVAIRNRGIFVSDMTPEEVSDMYLARGAVERAAARKILDDGDYARAGDALLAIVDQMGRAITSAEASELDIAFHERLVELSGSPRLGRMHLTFITETRMCIHALAESYAKSDYREEEHRILASAIRSGDRDRTDELLVGHMDDALARLIDQDEAVGA</sequence>
<dbReference type="SMART" id="SM00345">
    <property type="entry name" value="HTH_GNTR"/>
    <property type="match status" value="1"/>
</dbReference>
<dbReference type="PANTHER" id="PTHR43537:SF45">
    <property type="entry name" value="GNTR FAMILY REGULATORY PROTEIN"/>
    <property type="match status" value="1"/>
</dbReference>
<dbReference type="RefSeq" id="WP_163888621.1">
    <property type="nucleotide sequence ID" value="NZ_BLLB01000002.1"/>
</dbReference>
<dbReference type="SUPFAM" id="SSF46785">
    <property type="entry name" value="Winged helix' DNA-binding domain"/>
    <property type="match status" value="1"/>
</dbReference>
<dbReference type="GO" id="GO:0003677">
    <property type="term" value="F:DNA binding"/>
    <property type="evidence" value="ECO:0007669"/>
    <property type="project" value="UniProtKB-KW"/>
</dbReference>
<evidence type="ECO:0000259" key="4">
    <source>
        <dbReference type="PROSITE" id="PS50949"/>
    </source>
</evidence>
<keyword evidence="2" id="KW-0238">DNA-binding</keyword>
<keyword evidence="6" id="KW-1185">Reference proteome</keyword>
<feature type="domain" description="HTH gntR-type" evidence="4">
    <location>
        <begin position="11"/>
        <end position="78"/>
    </location>
</feature>
<protein>
    <submittedName>
        <fullName evidence="5">GntR family transcriptional regulator</fullName>
    </submittedName>
</protein>
<evidence type="ECO:0000313" key="6">
    <source>
        <dbReference type="Proteomes" id="UP000465304"/>
    </source>
</evidence>
<evidence type="ECO:0000256" key="2">
    <source>
        <dbReference type="ARBA" id="ARBA00023125"/>
    </source>
</evidence>
<reference evidence="5 6" key="1">
    <citation type="journal article" date="2019" name="Emerg. Microbes Infect.">
        <title>Comprehensive subspecies identification of 175 nontuberculous mycobacteria species based on 7547 genomic profiles.</title>
        <authorList>
            <person name="Matsumoto Y."/>
            <person name="Kinjo T."/>
            <person name="Motooka D."/>
            <person name="Nabeya D."/>
            <person name="Jung N."/>
            <person name="Uechi K."/>
            <person name="Horii T."/>
            <person name="Iida T."/>
            <person name="Fujita J."/>
            <person name="Nakamura S."/>
        </authorList>
    </citation>
    <scope>NUCLEOTIDE SEQUENCE [LARGE SCALE GENOMIC DNA]</scope>
    <source>
        <strain evidence="5 6">JCM 30996</strain>
    </source>
</reference>
<accession>A0A7I9ZLI6</accession>
<dbReference type="InterPro" id="IPR036390">
    <property type="entry name" value="WH_DNA-bd_sf"/>
</dbReference>
<evidence type="ECO:0000256" key="1">
    <source>
        <dbReference type="ARBA" id="ARBA00023015"/>
    </source>
</evidence>
<dbReference type="AlphaFoldDB" id="A0A7I9ZLI6"/>
<organism evidence="5 6">
    <name type="scientific">Mycolicibacterium hippocampi</name>
    <dbReference type="NCBI Taxonomy" id="659824"/>
    <lineage>
        <taxon>Bacteria</taxon>
        <taxon>Bacillati</taxon>
        <taxon>Actinomycetota</taxon>
        <taxon>Actinomycetes</taxon>
        <taxon>Mycobacteriales</taxon>
        <taxon>Mycobacteriaceae</taxon>
        <taxon>Mycolicibacterium</taxon>
    </lineage>
</organism>
<dbReference type="InterPro" id="IPR000524">
    <property type="entry name" value="Tscrpt_reg_HTH_GntR"/>
</dbReference>
<dbReference type="Gene3D" id="1.10.10.10">
    <property type="entry name" value="Winged helix-like DNA-binding domain superfamily/Winged helix DNA-binding domain"/>
    <property type="match status" value="1"/>
</dbReference>
<dbReference type="PROSITE" id="PS50949">
    <property type="entry name" value="HTH_GNTR"/>
    <property type="match status" value="1"/>
</dbReference>
<dbReference type="Pfam" id="PF00392">
    <property type="entry name" value="GntR"/>
    <property type="match status" value="1"/>
</dbReference>
<dbReference type="EMBL" id="BLLB01000002">
    <property type="protein sequence ID" value="GFH01901.1"/>
    <property type="molecule type" value="Genomic_DNA"/>
</dbReference>
<dbReference type="SMART" id="SM00895">
    <property type="entry name" value="FCD"/>
    <property type="match status" value="1"/>
</dbReference>
<proteinExistence type="predicted"/>
<keyword evidence="3" id="KW-0804">Transcription</keyword>
<dbReference type="SUPFAM" id="SSF48008">
    <property type="entry name" value="GntR ligand-binding domain-like"/>
    <property type="match status" value="1"/>
</dbReference>
<dbReference type="InterPro" id="IPR036388">
    <property type="entry name" value="WH-like_DNA-bd_sf"/>
</dbReference>
<dbReference type="InterPro" id="IPR008920">
    <property type="entry name" value="TF_FadR/GntR_C"/>
</dbReference>
<dbReference type="Pfam" id="PF07729">
    <property type="entry name" value="FCD"/>
    <property type="match status" value="1"/>
</dbReference>
<dbReference type="PANTHER" id="PTHR43537">
    <property type="entry name" value="TRANSCRIPTIONAL REGULATOR, GNTR FAMILY"/>
    <property type="match status" value="1"/>
</dbReference>
<dbReference type="InterPro" id="IPR011711">
    <property type="entry name" value="GntR_C"/>
</dbReference>
<evidence type="ECO:0000256" key="3">
    <source>
        <dbReference type="ARBA" id="ARBA00023163"/>
    </source>
</evidence>
<dbReference type="GO" id="GO:0003700">
    <property type="term" value="F:DNA-binding transcription factor activity"/>
    <property type="evidence" value="ECO:0007669"/>
    <property type="project" value="InterPro"/>
</dbReference>
<dbReference type="Gene3D" id="1.20.120.530">
    <property type="entry name" value="GntR ligand-binding domain-like"/>
    <property type="match status" value="1"/>
</dbReference>
<keyword evidence="1" id="KW-0805">Transcription regulation</keyword>
<comment type="caution">
    <text evidence="5">The sequence shown here is derived from an EMBL/GenBank/DDBJ whole genome shotgun (WGS) entry which is preliminary data.</text>
</comment>